<dbReference type="SUPFAM" id="SSF52540">
    <property type="entry name" value="P-loop containing nucleoside triphosphate hydrolases"/>
    <property type="match status" value="1"/>
</dbReference>
<comment type="similarity">
    <text evidence="6">Belongs to the DEAD box helicase family.</text>
</comment>
<dbReference type="Pfam" id="PF00271">
    <property type="entry name" value="Helicase_C"/>
    <property type="match status" value="1"/>
</dbReference>
<evidence type="ECO:0000256" key="1">
    <source>
        <dbReference type="ARBA" id="ARBA00022741"/>
    </source>
</evidence>
<dbReference type="CDD" id="cd18787">
    <property type="entry name" value="SF2_C_DEAD"/>
    <property type="match status" value="1"/>
</dbReference>
<feature type="region of interest" description="Disordered" evidence="8">
    <location>
        <begin position="431"/>
        <end position="619"/>
    </location>
</feature>
<evidence type="ECO:0000259" key="9">
    <source>
        <dbReference type="PROSITE" id="PS51192"/>
    </source>
</evidence>
<comment type="function">
    <text evidence="7">RNA helicase.</text>
</comment>
<evidence type="ECO:0000259" key="10">
    <source>
        <dbReference type="PROSITE" id="PS51194"/>
    </source>
</evidence>
<keyword evidence="3 6" id="KW-0347">Helicase</keyword>
<dbReference type="GO" id="GO:0003723">
    <property type="term" value="F:RNA binding"/>
    <property type="evidence" value="ECO:0007669"/>
    <property type="project" value="UniProtKB-UniRule"/>
</dbReference>
<gene>
    <name evidence="11" type="ORF">NSK_006660</name>
</gene>
<dbReference type="Pfam" id="PF13959">
    <property type="entry name" value="CTE_SPB4"/>
    <property type="match status" value="1"/>
</dbReference>
<feature type="compositionally biased region" description="Basic and acidic residues" evidence="8">
    <location>
        <begin position="587"/>
        <end position="614"/>
    </location>
</feature>
<keyword evidence="5 7" id="KW-0694">RNA-binding</keyword>
<keyword evidence="2 6" id="KW-0378">Hydrolase</keyword>
<dbReference type="PANTHER" id="PTHR24031">
    <property type="entry name" value="RNA HELICASE"/>
    <property type="match status" value="1"/>
</dbReference>
<feature type="compositionally biased region" description="Acidic residues" evidence="8">
    <location>
        <begin position="500"/>
        <end position="523"/>
    </location>
</feature>
<organism evidence="11 12">
    <name type="scientific">Nannochloropsis salina CCMP1776</name>
    <dbReference type="NCBI Taxonomy" id="1027361"/>
    <lineage>
        <taxon>Eukaryota</taxon>
        <taxon>Sar</taxon>
        <taxon>Stramenopiles</taxon>
        <taxon>Ochrophyta</taxon>
        <taxon>Eustigmatophyceae</taxon>
        <taxon>Eustigmatales</taxon>
        <taxon>Monodopsidaceae</taxon>
        <taxon>Microchloropsis</taxon>
        <taxon>Microchloropsis salina</taxon>
    </lineage>
</organism>
<evidence type="ECO:0000256" key="3">
    <source>
        <dbReference type="ARBA" id="ARBA00022806"/>
    </source>
</evidence>
<keyword evidence="4 6" id="KW-0067">ATP-binding</keyword>
<evidence type="ECO:0000256" key="4">
    <source>
        <dbReference type="ARBA" id="ARBA00022840"/>
    </source>
</evidence>
<protein>
    <recommendedName>
        <fullName evidence="7">ATP-dependent RNA helicase</fullName>
        <ecNumber evidence="7">3.6.4.13</ecNumber>
    </recommendedName>
</protein>
<name>A0A4D9CS04_9STRA</name>
<dbReference type="InterPro" id="IPR001650">
    <property type="entry name" value="Helicase_C-like"/>
</dbReference>
<dbReference type="PROSITE" id="PS51194">
    <property type="entry name" value="HELICASE_CTER"/>
    <property type="match status" value="1"/>
</dbReference>
<dbReference type="InterPro" id="IPR000629">
    <property type="entry name" value="RNA-helicase_DEAD-box_CS"/>
</dbReference>
<dbReference type="Proteomes" id="UP000355283">
    <property type="component" value="Unassembled WGS sequence"/>
</dbReference>
<dbReference type="GO" id="GO:0005524">
    <property type="term" value="F:ATP binding"/>
    <property type="evidence" value="ECO:0007669"/>
    <property type="project" value="UniProtKB-UniRule"/>
</dbReference>
<dbReference type="GO" id="GO:0003724">
    <property type="term" value="F:RNA helicase activity"/>
    <property type="evidence" value="ECO:0007669"/>
    <property type="project" value="UniProtKB-EC"/>
</dbReference>
<feature type="compositionally biased region" description="Basic and acidic residues" evidence="8">
    <location>
        <begin position="726"/>
        <end position="741"/>
    </location>
</feature>
<dbReference type="CDD" id="cd17941">
    <property type="entry name" value="DEADc_DDX10"/>
    <property type="match status" value="1"/>
</dbReference>
<reference evidence="11 12" key="1">
    <citation type="submission" date="2019-01" db="EMBL/GenBank/DDBJ databases">
        <title>Nuclear Genome Assembly of the Microalgal Biofuel strain Nannochloropsis salina CCMP1776.</title>
        <authorList>
            <person name="Hovde B."/>
        </authorList>
    </citation>
    <scope>NUCLEOTIDE SEQUENCE [LARGE SCALE GENOMIC DNA]</scope>
    <source>
        <strain evidence="11 12">CCMP1776</strain>
    </source>
</reference>
<comment type="caution">
    <text evidence="11">The sequence shown here is derived from an EMBL/GenBank/DDBJ whole genome shotgun (WGS) entry which is preliminary data.</text>
</comment>
<dbReference type="InterPro" id="IPR014001">
    <property type="entry name" value="Helicase_ATP-bd"/>
</dbReference>
<feature type="compositionally biased region" description="Acidic residues" evidence="8">
    <location>
        <begin position="689"/>
        <end position="718"/>
    </location>
</feature>
<feature type="domain" description="Helicase ATP-binding" evidence="9">
    <location>
        <begin position="9"/>
        <end position="186"/>
    </location>
</feature>
<dbReference type="SMART" id="SM00487">
    <property type="entry name" value="DEXDc"/>
    <property type="match status" value="1"/>
</dbReference>
<dbReference type="Pfam" id="PF00270">
    <property type="entry name" value="DEAD"/>
    <property type="match status" value="1"/>
</dbReference>
<dbReference type="InterPro" id="IPR011545">
    <property type="entry name" value="DEAD/DEAH_box_helicase_dom"/>
</dbReference>
<comment type="catalytic activity">
    <reaction evidence="7">
        <text>ATP + H2O = ADP + phosphate + H(+)</text>
        <dbReference type="Rhea" id="RHEA:13065"/>
        <dbReference type="ChEBI" id="CHEBI:15377"/>
        <dbReference type="ChEBI" id="CHEBI:15378"/>
        <dbReference type="ChEBI" id="CHEBI:30616"/>
        <dbReference type="ChEBI" id="CHEBI:43474"/>
        <dbReference type="ChEBI" id="CHEBI:456216"/>
        <dbReference type="EC" id="3.6.4.13"/>
    </reaction>
</comment>
<evidence type="ECO:0000256" key="6">
    <source>
        <dbReference type="RuleBase" id="RU000492"/>
    </source>
</evidence>
<sequence length="751" mass="83694">MTDIQLAAVPHALAGRDVLGAAKTGSGKTLAFVVPLLEKLYREGWALSDGLGALIITPTRELALQIFEVLRIVGKGHMFSAALLTGGKKEFREEQVRVPRMNIIVATPGRLLQHLEETPGFDASQLQVLVLDEADRILDMGFSRQLNAILAYLPPGAGRQTLLFSATQTKSVKDLARLSLDKNSEYVGVHDTAAHATPDRLVQNYLVAALADKMDTLWAFIKSHMKHKLVVFFSSCSQVRYVHACFRALQPGVPLLALHGKIKQARRTHIYFEFVRRPAAVLFATDIAARGLDFPACDWVVQVDAPEDTAMYIHRVGRTARYRSGGRSLLFLLPSEEGGMLRRLEAAHVPITRVTVNPSKTTSVRQKTAAVVASNPECKRLAQKAFVSYLRSVALMPLKDVFDISALDVEAFADALGLSKCPSTKFLKALKEGEGGAEEGREAVREKKNRSRALERLKEKIKMERAEKARERRREEEGEGVGPAGEQGAGGRREGGKDGSEEEGEEVEEVGGEDESENDEDEGGGGLLRVKRKHSWDMEDAEEAESLLEKAKRKKAKKEKMKIAVNRTPSQNKKIVFAEESDEEVVEEGKGAKGMKQLDGEPKSERRDRLTREAENEELVSDMMTLKAQNEAYVQAVQRRLLVSREEDRAKERERVREKHKKRRLREKGDREEEQEEAQLGNGVVLGSFEEEEESGEQDEEEGEVDEEEEEGGEEEVNNDNVVNEGRQDRLVEGMSLREQEEAVLQSLRGG</sequence>
<feature type="compositionally biased region" description="Basic residues" evidence="8">
    <location>
        <begin position="551"/>
        <end position="560"/>
    </location>
</feature>
<keyword evidence="1 6" id="KW-0547">Nucleotide-binding</keyword>
<dbReference type="SMART" id="SM00490">
    <property type="entry name" value="HELICc"/>
    <property type="match status" value="1"/>
</dbReference>
<dbReference type="Gene3D" id="3.40.50.300">
    <property type="entry name" value="P-loop containing nucleotide triphosphate hydrolases"/>
    <property type="match status" value="2"/>
</dbReference>
<evidence type="ECO:0000256" key="5">
    <source>
        <dbReference type="ARBA" id="ARBA00022884"/>
    </source>
</evidence>
<feature type="region of interest" description="Disordered" evidence="8">
    <location>
        <begin position="640"/>
        <end position="751"/>
    </location>
</feature>
<keyword evidence="12" id="KW-1185">Reference proteome</keyword>
<feature type="compositionally biased region" description="Basic and acidic residues" evidence="8">
    <location>
        <begin position="431"/>
        <end position="476"/>
    </location>
</feature>
<dbReference type="EMBL" id="SDOX01000121">
    <property type="protein sequence ID" value="TFJ81992.1"/>
    <property type="molecule type" value="Genomic_DNA"/>
</dbReference>
<evidence type="ECO:0000313" key="11">
    <source>
        <dbReference type="EMBL" id="TFJ81992.1"/>
    </source>
</evidence>
<proteinExistence type="inferred from homology"/>
<dbReference type="GO" id="GO:0016887">
    <property type="term" value="F:ATP hydrolysis activity"/>
    <property type="evidence" value="ECO:0007669"/>
    <property type="project" value="RHEA"/>
</dbReference>
<evidence type="ECO:0000256" key="2">
    <source>
        <dbReference type="ARBA" id="ARBA00022801"/>
    </source>
</evidence>
<dbReference type="SMART" id="SM01178">
    <property type="entry name" value="DUF4217"/>
    <property type="match status" value="1"/>
</dbReference>
<dbReference type="EC" id="3.6.4.13" evidence="7"/>
<feature type="domain" description="Helicase C-terminal" evidence="10">
    <location>
        <begin position="213"/>
        <end position="365"/>
    </location>
</feature>
<evidence type="ECO:0000256" key="8">
    <source>
        <dbReference type="SAM" id="MobiDB-lite"/>
    </source>
</evidence>
<dbReference type="PROSITE" id="PS51192">
    <property type="entry name" value="HELICASE_ATP_BIND_1"/>
    <property type="match status" value="1"/>
</dbReference>
<dbReference type="AlphaFoldDB" id="A0A4D9CS04"/>
<feature type="compositionally biased region" description="Gly residues" evidence="8">
    <location>
        <begin position="480"/>
        <end position="490"/>
    </location>
</feature>
<dbReference type="OrthoDB" id="10259640at2759"/>
<evidence type="ECO:0000256" key="7">
    <source>
        <dbReference type="RuleBase" id="RU365068"/>
    </source>
</evidence>
<comment type="domain">
    <text evidence="7">The Q motif is unique to and characteristic of the DEAD box family of RNA helicases and controls ATP binding and hydrolysis.</text>
</comment>
<dbReference type="InterPro" id="IPR027417">
    <property type="entry name" value="P-loop_NTPase"/>
</dbReference>
<feature type="compositionally biased region" description="Basic and acidic residues" evidence="8">
    <location>
        <begin position="643"/>
        <end position="657"/>
    </location>
</feature>
<dbReference type="PROSITE" id="PS00039">
    <property type="entry name" value="DEAD_ATP_HELICASE"/>
    <property type="match status" value="1"/>
</dbReference>
<accession>A0A4D9CS04</accession>
<evidence type="ECO:0000313" key="12">
    <source>
        <dbReference type="Proteomes" id="UP000355283"/>
    </source>
</evidence>
<dbReference type="InterPro" id="IPR025313">
    <property type="entry name" value="SPB4-like_CTE"/>
</dbReference>